<organism evidence="2 3">
    <name type="scientific">Parapedobacter indicus</name>
    <dbReference type="NCBI Taxonomy" id="1477437"/>
    <lineage>
        <taxon>Bacteria</taxon>
        <taxon>Pseudomonadati</taxon>
        <taxon>Bacteroidota</taxon>
        <taxon>Sphingobacteriia</taxon>
        <taxon>Sphingobacteriales</taxon>
        <taxon>Sphingobacteriaceae</taxon>
        <taxon>Parapedobacter</taxon>
    </lineage>
</organism>
<keyword evidence="1" id="KW-0812">Transmembrane</keyword>
<reference evidence="2 3" key="1">
    <citation type="submission" date="2016-10" db="EMBL/GenBank/DDBJ databases">
        <authorList>
            <person name="de Groot N.N."/>
        </authorList>
    </citation>
    <scope>NUCLEOTIDE SEQUENCE [LARGE SCALE GENOMIC DNA]</scope>
    <source>
        <strain evidence="2 3">RK1</strain>
    </source>
</reference>
<dbReference type="STRING" id="1477437.SAMN05444682_102548"/>
<proteinExistence type="predicted"/>
<sequence length="51" mass="5665">MAKLGTPTGAKNALSHYKNTLFDLFTLINNVFILSQIGLTKVLLIFHALFD</sequence>
<dbReference type="EMBL" id="FOQO01000002">
    <property type="protein sequence ID" value="SFI16028.1"/>
    <property type="molecule type" value="Genomic_DNA"/>
</dbReference>
<gene>
    <name evidence="2" type="ORF">SAMN05444682_102548</name>
</gene>
<dbReference type="Proteomes" id="UP000198670">
    <property type="component" value="Unassembled WGS sequence"/>
</dbReference>
<name>A0A1I3FXQ7_9SPHI</name>
<keyword evidence="1" id="KW-0472">Membrane</keyword>
<evidence type="ECO:0000313" key="3">
    <source>
        <dbReference type="Proteomes" id="UP000198670"/>
    </source>
</evidence>
<evidence type="ECO:0000256" key="1">
    <source>
        <dbReference type="SAM" id="Phobius"/>
    </source>
</evidence>
<keyword evidence="1" id="KW-1133">Transmembrane helix</keyword>
<protein>
    <submittedName>
        <fullName evidence="2">Uncharacterized protein</fullName>
    </submittedName>
</protein>
<keyword evidence="3" id="KW-1185">Reference proteome</keyword>
<evidence type="ECO:0000313" key="2">
    <source>
        <dbReference type="EMBL" id="SFI16028.1"/>
    </source>
</evidence>
<accession>A0A1I3FXQ7</accession>
<dbReference type="AlphaFoldDB" id="A0A1I3FXQ7"/>
<feature type="transmembrane region" description="Helical" evidence="1">
    <location>
        <begin position="27"/>
        <end position="50"/>
    </location>
</feature>